<sequence length="154" mass="16757">MINSSKHTQRGFTLVEMMIVVAIIGVLAAIAYPSYQRYVIKTKRVDMMTEMQNIASEIESRKLAQGSYGAISAKVKTDFAKAYPTQGQALYDVSIGNVAGVTGTDLTSQWLITATPKTNTQMASDGNLTLNHQGVKCRAIDTEKKCGTGSEWND</sequence>
<dbReference type="NCBIfam" id="TIGR02532">
    <property type="entry name" value="IV_pilin_GFxxxE"/>
    <property type="match status" value="1"/>
</dbReference>
<comment type="caution">
    <text evidence="3">The sequence shown here is derived from an EMBL/GenBank/DDBJ whole genome shotgun (WGS) entry which is preliminary data.</text>
</comment>
<dbReference type="Gene3D" id="3.30.700.10">
    <property type="entry name" value="Glycoprotein, Type 4 Pilin"/>
    <property type="match status" value="1"/>
</dbReference>
<keyword evidence="2" id="KW-1133">Transmembrane helix</keyword>
<evidence type="ECO:0000313" key="3">
    <source>
        <dbReference type="EMBL" id="MBO1517727.1"/>
    </source>
</evidence>
<keyword evidence="2" id="KW-0812">Transmembrane</keyword>
<dbReference type="InterPro" id="IPR012902">
    <property type="entry name" value="N_methyl_site"/>
</dbReference>
<accession>A0AAW4IZQ7</accession>
<protein>
    <submittedName>
        <fullName evidence="3">Type IV pilin protein</fullName>
    </submittedName>
</protein>
<organism evidence="3 4">
    <name type="scientific">Psychrobacter halodurans</name>
    <dbReference type="NCBI Taxonomy" id="2818439"/>
    <lineage>
        <taxon>Bacteria</taxon>
        <taxon>Pseudomonadati</taxon>
        <taxon>Pseudomonadota</taxon>
        <taxon>Gammaproteobacteria</taxon>
        <taxon>Moraxellales</taxon>
        <taxon>Moraxellaceae</taxon>
        <taxon>Psychrobacter</taxon>
    </lineage>
</organism>
<dbReference type="PRINTS" id="PR00813">
    <property type="entry name" value="BCTERIALGSPG"/>
</dbReference>
<dbReference type="GO" id="GO:0043683">
    <property type="term" value="P:type IV pilus assembly"/>
    <property type="evidence" value="ECO:0007669"/>
    <property type="project" value="InterPro"/>
</dbReference>
<dbReference type="InterPro" id="IPR045584">
    <property type="entry name" value="Pilin-like"/>
</dbReference>
<evidence type="ECO:0000256" key="2">
    <source>
        <dbReference type="SAM" id="Phobius"/>
    </source>
</evidence>
<dbReference type="InterPro" id="IPR000983">
    <property type="entry name" value="Bac_GSPG_pilin"/>
</dbReference>
<dbReference type="AlphaFoldDB" id="A0AAW4IZQ7"/>
<name>A0AAW4IZQ7_9GAMM</name>
<dbReference type="InterPro" id="IPR031982">
    <property type="entry name" value="PilE-like"/>
</dbReference>
<dbReference type="GO" id="GO:0015627">
    <property type="term" value="C:type II protein secretion system complex"/>
    <property type="evidence" value="ECO:0007669"/>
    <property type="project" value="InterPro"/>
</dbReference>
<keyword evidence="1" id="KW-0488">Methylation</keyword>
<evidence type="ECO:0000313" key="4">
    <source>
        <dbReference type="Proteomes" id="UP000664161"/>
    </source>
</evidence>
<dbReference type="Pfam" id="PF07963">
    <property type="entry name" value="N_methyl"/>
    <property type="match status" value="1"/>
</dbReference>
<dbReference type="SUPFAM" id="SSF54523">
    <property type="entry name" value="Pili subunits"/>
    <property type="match status" value="1"/>
</dbReference>
<dbReference type="PANTHER" id="PTHR30093">
    <property type="entry name" value="GENERAL SECRETION PATHWAY PROTEIN G"/>
    <property type="match status" value="1"/>
</dbReference>
<dbReference type="RefSeq" id="WP_207970151.1">
    <property type="nucleotide sequence ID" value="NZ_JAGBKN010000027.1"/>
</dbReference>
<keyword evidence="4" id="KW-1185">Reference proteome</keyword>
<feature type="transmembrane region" description="Helical" evidence="2">
    <location>
        <begin position="12"/>
        <end position="35"/>
    </location>
</feature>
<proteinExistence type="predicted"/>
<evidence type="ECO:0000256" key="1">
    <source>
        <dbReference type="ARBA" id="ARBA00022481"/>
    </source>
</evidence>
<keyword evidence="2" id="KW-0472">Membrane</keyword>
<dbReference type="PANTHER" id="PTHR30093:SF47">
    <property type="entry name" value="TYPE IV PILUS NON-CORE MINOR PILIN PILE"/>
    <property type="match status" value="1"/>
</dbReference>
<dbReference type="Pfam" id="PF16732">
    <property type="entry name" value="ComP_DUS"/>
    <property type="match status" value="1"/>
</dbReference>
<gene>
    <name evidence="3" type="ORF">J3491_10340</name>
</gene>
<dbReference type="Proteomes" id="UP000664161">
    <property type="component" value="Unassembled WGS sequence"/>
</dbReference>
<dbReference type="EMBL" id="JAGBKN010000027">
    <property type="protein sequence ID" value="MBO1517727.1"/>
    <property type="molecule type" value="Genomic_DNA"/>
</dbReference>
<reference evidence="3 4" key="1">
    <citation type="submission" date="2021-03" db="EMBL/GenBank/DDBJ databases">
        <authorList>
            <person name="Shang D.-D."/>
            <person name="Du Z.-J."/>
            <person name="Chen G.-J."/>
        </authorList>
    </citation>
    <scope>NUCLEOTIDE SEQUENCE [LARGE SCALE GENOMIC DNA]</scope>
    <source>
        <strain evidence="3 4">F2608</strain>
    </source>
</reference>
<dbReference type="PROSITE" id="PS00409">
    <property type="entry name" value="PROKAR_NTER_METHYL"/>
    <property type="match status" value="1"/>
</dbReference>
<dbReference type="GO" id="GO:0015628">
    <property type="term" value="P:protein secretion by the type II secretion system"/>
    <property type="evidence" value="ECO:0007669"/>
    <property type="project" value="InterPro"/>
</dbReference>